<dbReference type="Proteomes" id="UP000827549">
    <property type="component" value="Chromosome 2"/>
</dbReference>
<evidence type="ECO:0000313" key="1">
    <source>
        <dbReference type="EMBL" id="WOO78466.1"/>
    </source>
</evidence>
<sequence>MPRLPSHLPKLLAVLPNNGASTLIRPAQWPKNSFYKVTKANLKFRQAEIGADVTVGAKAWGQVFWKGKLVQPRGRDGRPDPRIRGGLKYVWSEVDPKTLDEATTKAVADADTYLVQKTQERADALAAKRAAKKERVAAVTAARKAAEAEAAQY</sequence>
<dbReference type="AlphaFoldDB" id="A0AAF0Y6B6"/>
<evidence type="ECO:0000313" key="2">
    <source>
        <dbReference type="Proteomes" id="UP000827549"/>
    </source>
</evidence>
<accession>A0AAF0Y6B6</accession>
<dbReference type="RefSeq" id="XP_062624498.1">
    <property type="nucleotide sequence ID" value="XM_062768514.1"/>
</dbReference>
<proteinExistence type="predicted"/>
<protein>
    <submittedName>
        <fullName evidence="1">Uncharacterized protein</fullName>
    </submittedName>
</protein>
<name>A0AAF0Y6B6_9TREE</name>
<organism evidence="1 2">
    <name type="scientific">Vanrija pseudolonga</name>
    <dbReference type="NCBI Taxonomy" id="143232"/>
    <lineage>
        <taxon>Eukaryota</taxon>
        <taxon>Fungi</taxon>
        <taxon>Dikarya</taxon>
        <taxon>Basidiomycota</taxon>
        <taxon>Agaricomycotina</taxon>
        <taxon>Tremellomycetes</taxon>
        <taxon>Trichosporonales</taxon>
        <taxon>Trichosporonaceae</taxon>
        <taxon>Vanrija</taxon>
    </lineage>
</organism>
<gene>
    <name evidence="1" type="ORF">LOC62_02G002014</name>
</gene>
<dbReference type="EMBL" id="CP086715">
    <property type="protein sequence ID" value="WOO78466.1"/>
    <property type="molecule type" value="Genomic_DNA"/>
</dbReference>
<keyword evidence="2" id="KW-1185">Reference proteome</keyword>
<reference evidence="1" key="1">
    <citation type="submission" date="2023-10" db="EMBL/GenBank/DDBJ databases">
        <authorList>
            <person name="Noh H."/>
        </authorList>
    </citation>
    <scope>NUCLEOTIDE SEQUENCE</scope>
    <source>
        <strain evidence="1">DUCC4014</strain>
    </source>
</reference>
<dbReference type="GeneID" id="87805265"/>